<evidence type="ECO:0000313" key="8">
    <source>
        <dbReference type="EMBL" id="MCG2429969.1"/>
    </source>
</evidence>
<sequence>MKKILVTGANGQLGKCIQDAAAEFADFEFVFVSKCELDIENSELLRKYFSENNFTHCINTAAYTNVEKAESDAEKAFAINAEAVKDLASLCTEHNVVLLHVSTDYVFDGKKSKAYSEHDVSNPINVYGASKLKGERYIQEICSAFFILRTSWLYSQYGHNFFKTILKYAEAGTPLTITTEQTGTPTNANNLAEALLQIIAQDSTEYGVYHYSNGGETTWYGFAEAILLQTKKLEAANLAKTNHYSTFAARPVYSVLNNTKAKNILNLKQLNWKESLQTLTRKLMISNNFERE</sequence>
<evidence type="ECO:0000256" key="3">
    <source>
        <dbReference type="ARBA" id="ARBA00012929"/>
    </source>
</evidence>
<evidence type="ECO:0000256" key="1">
    <source>
        <dbReference type="ARBA" id="ARBA00004781"/>
    </source>
</evidence>
<comment type="caution">
    <text evidence="8">The sequence shown here is derived from an EMBL/GenBank/DDBJ whole genome shotgun (WGS) entry which is preliminary data.</text>
</comment>
<dbReference type="Gene3D" id="3.40.50.720">
    <property type="entry name" value="NAD(P)-binding Rossmann-like Domain"/>
    <property type="match status" value="1"/>
</dbReference>
<evidence type="ECO:0000256" key="2">
    <source>
        <dbReference type="ARBA" id="ARBA00010944"/>
    </source>
</evidence>
<dbReference type="InterPro" id="IPR005913">
    <property type="entry name" value="dTDP_dehydrorham_reduct"/>
</dbReference>
<dbReference type="CDD" id="cd05254">
    <property type="entry name" value="dTDP_HR_like_SDR_e"/>
    <property type="match status" value="1"/>
</dbReference>
<dbReference type="GO" id="GO:0008831">
    <property type="term" value="F:dTDP-4-dehydrorhamnose reductase activity"/>
    <property type="evidence" value="ECO:0007669"/>
    <property type="project" value="UniProtKB-EC"/>
</dbReference>
<dbReference type="Proteomes" id="UP001139462">
    <property type="component" value="Unassembled WGS sequence"/>
</dbReference>
<organism evidence="8 9">
    <name type="scientific">Aequorivita xiaoshiensis</name>
    <dbReference type="NCBI Taxonomy" id="2874476"/>
    <lineage>
        <taxon>Bacteria</taxon>
        <taxon>Pseudomonadati</taxon>
        <taxon>Bacteroidota</taxon>
        <taxon>Flavobacteriia</taxon>
        <taxon>Flavobacteriales</taxon>
        <taxon>Flavobacteriaceae</taxon>
        <taxon>Aequorivita</taxon>
    </lineage>
</organism>
<dbReference type="SUPFAM" id="SSF51735">
    <property type="entry name" value="NAD(P)-binding Rossmann-fold domains"/>
    <property type="match status" value="1"/>
</dbReference>
<comment type="similarity">
    <text evidence="2 6">Belongs to the dTDP-4-dehydrorhamnose reductase family.</text>
</comment>
<dbReference type="Pfam" id="PF04321">
    <property type="entry name" value="RmlD_sub_bind"/>
    <property type="match status" value="1"/>
</dbReference>
<dbReference type="GO" id="GO:0019305">
    <property type="term" value="P:dTDP-rhamnose biosynthetic process"/>
    <property type="evidence" value="ECO:0007669"/>
    <property type="project" value="TreeGrafter"/>
</dbReference>
<dbReference type="InterPro" id="IPR036291">
    <property type="entry name" value="NAD(P)-bd_dom_sf"/>
</dbReference>
<protein>
    <recommendedName>
        <fullName evidence="4 6">dTDP-4-dehydrorhamnose reductase</fullName>
        <ecNumber evidence="3 6">1.1.1.133</ecNumber>
    </recommendedName>
</protein>
<dbReference type="Gene3D" id="3.90.25.10">
    <property type="entry name" value="UDP-galactose 4-epimerase, domain 1"/>
    <property type="match status" value="1"/>
</dbReference>
<evidence type="ECO:0000256" key="5">
    <source>
        <dbReference type="ARBA" id="ARBA00048200"/>
    </source>
</evidence>
<evidence type="ECO:0000256" key="6">
    <source>
        <dbReference type="RuleBase" id="RU364082"/>
    </source>
</evidence>
<comment type="pathway">
    <text evidence="1 6">Carbohydrate biosynthesis; dTDP-L-rhamnose biosynthesis.</text>
</comment>
<dbReference type="AlphaFoldDB" id="A0A9X1R2R6"/>
<dbReference type="PANTHER" id="PTHR10491">
    <property type="entry name" value="DTDP-4-DEHYDRORHAMNOSE REDUCTASE"/>
    <property type="match status" value="1"/>
</dbReference>
<comment type="function">
    <text evidence="6">Catalyzes the reduction of dTDP-6-deoxy-L-lyxo-4-hexulose to yield dTDP-L-rhamnose.</text>
</comment>
<evidence type="ECO:0000259" key="7">
    <source>
        <dbReference type="Pfam" id="PF04321"/>
    </source>
</evidence>
<dbReference type="EC" id="1.1.1.133" evidence="3 6"/>
<evidence type="ECO:0000256" key="4">
    <source>
        <dbReference type="ARBA" id="ARBA00017099"/>
    </source>
</evidence>
<reference evidence="8" key="1">
    <citation type="submission" date="2021-09" db="EMBL/GenBank/DDBJ databases">
        <title>Genome of Aequorivita sp. strain F64183.</title>
        <authorList>
            <person name="Wang Y."/>
        </authorList>
    </citation>
    <scope>NUCLEOTIDE SEQUENCE</scope>
    <source>
        <strain evidence="8">F64183</strain>
    </source>
</reference>
<proteinExistence type="inferred from homology"/>
<evidence type="ECO:0000313" key="9">
    <source>
        <dbReference type="Proteomes" id="UP001139462"/>
    </source>
</evidence>
<comment type="catalytic activity">
    <reaction evidence="5">
        <text>dTDP-beta-L-rhamnose + NADP(+) = dTDP-4-dehydro-beta-L-rhamnose + NADPH + H(+)</text>
        <dbReference type="Rhea" id="RHEA:21796"/>
        <dbReference type="ChEBI" id="CHEBI:15378"/>
        <dbReference type="ChEBI" id="CHEBI:57510"/>
        <dbReference type="ChEBI" id="CHEBI:57783"/>
        <dbReference type="ChEBI" id="CHEBI:58349"/>
        <dbReference type="ChEBI" id="CHEBI:62830"/>
        <dbReference type="EC" id="1.1.1.133"/>
    </reaction>
</comment>
<dbReference type="RefSeq" id="WP_237606704.1">
    <property type="nucleotide sequence ID" value="NZ_JAIRBB010000001.1"/>
</dbReference>
<name>A0A9X1R2R6_9FLAO</name>
<keyword evidence="6 8" id="KW-0560">Oxidoreductase</keyword>
<feature type="domain" description="RmlD-like substrate binding" evidence="7">
    <location>
        <begin position="3"/>
        <end position="282"/>
    </location>
</feature>
<dbReference type="EMBL" id="JAIRBB010000001">
    <property type="protein sequence ID" value="MCG2429969.1"/>
    <property type="molecule type" value="Genomic_DNA"/>
</dbReference>
<gene>
    <name evidence="8" type="primary">rfbD</name>
    <name evidence="8" type="ORF">K8344_02460</name>
</gene>
<keyword evidence="9" id="KW-1185">Reference proteome</keyword>
<accession>A0A9X1R2R6</accession>
<dbReference type="PANTHER" id="PTHR10491:SF4">
    <property type="entry name" value="METHIONINE ADENOSYLTRANSFERASE 2 SUBUNIT BETA"/>
    <property type="match status" value="1"/>
</dbReference>
<dbReference type="InterPro" id="IPR029903">
    <property type="entry name" value="RmlD-like-bd"/>
</dbReference>
<keyword evidence="6" id="KW-0521">NADP</keyword>
<dbReference type="GO" id="GO:0005829">
    <property type="term" value="C:cytosol"/>
    <property type="evidence" value="ECO:0007669"/>
    <property type="project" value="TreeGrafter"/>
</dbReference>
<dbReference type="NCBIfam" id="TIGR01214">
    <property type="entry name" value="rmlD"/>
    <property type="match status" value="1"/>
</dbReference>